<name>A0ACC1HYD1_9FUNG</name>
<accession>A0ACC1HYD1</accession>
<reference evidence="1" key="1">
    <citation type="submission" date="2022-06" db="EMBL/GenBank/DDBJ databases">
        <title>Phylogenomic reconstructions and comparative analyses of Kickxellomycotina fungi.</title>
        <authorList>
            <person name="Reynolds N.K."/>
            <person name="Stajich J.E."/>
            <person name="Barry K."/>
            <person name="Grigoriev I.V."/>
            <person name="Crous P."/>
            <person name="Smith M.E."/>
        </authorList>
    </citation>
    <scope>NUCLEOTIDE SEQUENCE</scope>
    <source>
        <strain evidence="1">RSA 2271</strain>
    </source>
</reference>
<evidence type="ECO:0000313" key="1">
    <source>
        <dbReference type="EMBL" id="KAJ1680262.1"/>
    </source>
</evidence>
<protein>
    <submittedName>
        <fullName evidence="1">Uncharacterized protein</fullName>
    </submittedName>
</protein>
<proteinExistence type="predicted"/>
<gene>
    <name evidence="1" type="ORF">EV182_000355</name>
</gene>
<dbReference type="EMBL" id="JAMZIH010000013">
    <property type="protein sequence ID" value="KAJ1680262.1"/>
    <property type="molecule type" value="Genomic_DNA"/>
</dbReference>
<evidence type="ECO:0000313" key="2">
    <source>
        <dbReference type="Proteomes" id="UP001145114"/>
    </source>
</evidence>
<sequence length="411" mass="45171">MTSGNYFDRYDDSDNENGNQNRGSIPLTTRDANGGRGTADSEGRDTMTARLARWVQAQLWPSSTGRRPRWGWLALSYVPDWLVIFANLVVWGAMGLVSPVRRPFSVNDTSIAFPYVLPEDQTITNAMLSVIAIVVPLVFIVLIAGLWRRSLHDLHSALLAFSLAITLTVMFTDVLKNSVGRPRPNFLARCIPDTSKAPSLQKLQQQRGAQTAVPAPSYGLWPVDICTREDWGVIDEGYRSFPSGHSSLSFCGMAFLALFIGGKIHVFDQRGHSIKPIIVCLPLLGASLVGASRVADYWHHPEDVIAGAILGISMAWFGYRQYYPPLSSPHCQRPYKSRAPHPKPMVLPVVALSPHPPPQQFSADPTAVDTPPYDNRPSIPGRAAIVCPNCRGALLTTANDVRSDSPVVRHE</sequence>
<keyword evidence="2" id="KW-1185">Reference proteome</keyword>
<organism evidence="1 2">
    <name type="scientific">Spiromyces aspiralis</name>
    <dbReference type="NCBI Taxonomy" id="68401"/>
    <lineage>
        <taxon>Eukaryota</taxon>
        <taxon>Fungi</taxon>
        <taxon>Fungi incertae sedis</taxon>
        <taxon>Zoopagomycota</taxon>
        <taxon>Kickxellomycotina</taxon>
        <taxon>Kickxellomycetes</taxon>
        <taxon>Kickxellales</taxon>
        <taxon>Kickxellaceae</taxon>
        <taxon>Spiromyces</taxon>
    </lineage>
</organism>
<dbReference type="Proteomes" id="UP001145114">
    <property type="component" value="Unassembled WGS sequence"/>
</dbReference>
<comment type="caution">
    <text evidence="1">The sequence shown here is derived from an EMBL/GenBank/DDBJ whole genome shotgun (WGS) entry which is preliminary data.</text>
</comment>